<protein>
    <submittedName>
        <fullName evidence="2">Vacuolar protein sorting-associated protein Ist1</fullName>
    </submittedName>
</protein>
<gene>
    <name evidence="2" type="ORF">RJ641_006547</name>
</gene>
<evidence type="ECO:0000313" key="3">
    <source>
        <dbReference type="Proteomes" id="UP001370490"/>
    </source>
</evidence>
<dbReference type="PANTHER" id="PTHR12161">
    <property type="entry name" value="IST1 FAMILY MEMBER"/>
    <property type="match status" value="1"/>
</dbReference>
<dbReference type="Pfam" id="PF03398">
    <property type="entry name" value="Ist1"/>
    <property type="match status" value="1"/>
</dbReference>
<dbReference type="Proteomes" id="UP001370490">
    <property type="component" value="Unassembled WGS sequence"/>
</dbReference>
<dbReference type="Gene3D" id="1.20.1260.60">
    <property type="entry name" value="Vacuolar protein sorting-associated protein Ist1"/>
    <property type="match status" value="1"/>
</dbReference>
<comment type="caution">
    <text evidence="2">The sequence shown here is derived from an EMBL/GenBank/DDBJ whole genome shotgun (WGS) entry which is preliminary data.</text>
</comment>
<proteinExistence type="inferred from homology"/>
<reference evidence="2 3" key="1">
    <citation type="submission" date="2023-12" db="EMBL/GenBank/DDBJ databases">
        <title>A high-quality genome assembly for Dillenia turbinata (Dilleniales).</title>
        <authorList>
            <person name="Chanderbali A."/>
        </authorList>
    </citation>
    <scope>NUCLEOTIDE SEQUENCE [LARGE SCALE GENOMIC DNA]</scope>
    <source>
        <strain evidence="2">LSX21</strain>
        <tissue evidence="2">Leaf</tissue>
    </source>
</reference>
<evidence type="ECO:0000313" key="2">
    <source>
        <dbReference type="EMBL" id="KAK6927956.1"/>
    </source>
</evidence>
<accession>A0AAN8VDP1</accession>
<organism evidence="2 3">
    <name type="scientific">Dillenia turbinata</name>
    <dbReference type="NCBI Taxonomy" id="194707"/>
    <lineage>
        <taxon>Eukaryota</taxon>
        <taxon>Viridiplantae</taxon>
        <taxon>Streptophyta</taxon>
        <taxon>Embryophyta</taxon>
        <taxon>Tracheophyta</taxon>
        <taxon>Spermatophyta</taxon>
        <taxon>Magnoliopsida</taxon>
        <taxon>eudicotyledons</taxon>
        <taxon>Gunneridae</taxon>
        <taxon>Pentapetalae</taxon>
        <taxon>Dilleniales</taxon>
        <taxon>Dilleniaceae</taxon>
        <taxon>Dillenia</taxon>
    </lineage>
</organism>
<comment type="similarity">
    <text evidence="1">Belongs to the IST1 family.</text>
</comment>
<dbReference type="AlphaFoldDB" id="A0AAN8VDP1"/>
<keyword evidence="3" id="KW-1185">Reference proteome</keyword>
<dbReference type="InterPro" id="IPR042277">
    <property type="entry name" value="IST1-like"/>
</dbReference>
<feature type="non-terminal residue" evidence="2">
    <location>
        <position position="1"/>
    </location>
</feature>
<dbReference type="EMBL" id="JBAMMX010000014">
    <property type="protein sequence ID" value="KAK6927956.1"/>
    <property type="molecule type" value="Genomic_DNA"/>
</dbReference>
<sequence length="348" mass="38994">ELSEKSSEQSFPYKQGFEEAVLGAASEEISFGWQKQEKQTAGMKLESLFGKSFISTSKIKTIAKLATARTAVLKKHHHVRCSQARSDVVQLLNLGRHDNAFLRVEHVIREQNMFDVLVLVDGYCCILIERVTLTKKTKECPDELKEAISGLIFAASRCGEFPELLKLREIFTERYGKEFASHAIQPSNDCGVSVKMFSTRHTSLESKLKVLKEIASENGVTLHLEDDSSISKEEKIQVNPDLQPEKGSKTTEKNMDHKHMTIQQLPVKECAIVDDPEPRDVTFDFPEIIGEDEKIFEGNVTPRRYRDVADAAGEAFRSATYAALAARAAVELSRADSDCTDPNLYIAH</sequence>
<name>A0AAN8VDP1_9MAGN</name>
<dbReference type="InterPro" id="IPR005061">
    <property type="entry name" value="Ist1"/>
</dbReference>
<dbReference type="FunFam" id="1.20.1260.60:FF:000002">
    <property type="entry name" value="Vacuolar protein sorting-associated protein IST1"/>
    <property type="match status" value="1"/>
</dbReference>
<evidence type="ECO:0000256" key="1">
    <source>
        <dbReference type="ARBA" id="ARBA00005536"/>
    </source>
</evidence>
<dbReference type="GO" id="GO:0015031">
    <property type="term" value="P:protein transport"/>
    <property type="evidence" value="ECO:0007669"/>
    <property type="project" value="InterPro"/>
</dbReference>
<dbReference type="PANTHER" id="PTHR12161:SF16">
    <property type="entry name" value="REGULATOR OF VPS4 ACTIVITY IN THE MVB PATHWAY PROTEIN"/>
    <property type="match status" value="1"/>
</dbReference>